<dbReference type="AlphaFoldDB" id="A0A433SAQ1"/>
<sequence>MHTHSATPPYLMSSDPNQPFETRKSFNTPYNRYTWRGSHSIRNAPTRQQTINAQRPNIQTPLTTELICIFSTLL</sequence>
<comment type="caution">
    <text evidence="2">The sequence shown here is derived from an EMBL/GenBank/DDBJ whole genome shotgun (WGS) entry which is preliminary data.</text>
</comment>
<keyword evidence="3" id="KW-1185">Reference proteome</keyword>
<accession>A0A433SAQ1</accession>
<reference evidence="2 3" key="1">
    <citation type="submission" date="2018-01" db="EMBL/GenBank/DDBJ databases">
        <title>Saezia sanguinis gen. nov., sp. nov., in the order Burkholderiales isolated from human blood.</title>
        <authorList>
            <person name="Medina-Pascual M.J."/>
            <person name="Valdezate S."/>
            <person name="Monzon S."/>
            <person name="Cuesta I."/>
            <person name="Carrasco G."/>
            <person name="Villalon P."/>
            <person name="Saez-Nieto J.A."/>
        </authorList>
    </citation>
    <scope>NUCLEOTIDE SEQUENCE [LARGE SCALE GENOMIC DNA]</scope>
    <source>
        <strain evidence="2 3">CNM695-12</strain>
    </source>
</reference>
<protein>
    <submittedName>
        <fullName evidence="2">Uncharacterized protein</fullName>
    </submittedName>
</protein>
<dbReference type="EMBL" id="PQSP01000009">
    <property type="protein sequence ID" value="RUS65826.1"/>
    <property type="molecule type" value="Genomic_DNA"/>
</dbReference>
<dbReference type="Proteomes" id="UP000286947">
    <property type="component" value="Unassembled WGS sequence"/>
</dbReference>
<gene>
    <name evidence="2" type="ORF">CUZ56_02671</name>
</gene>
<evidence type="ECO:0000256" key="1">
    <source>
        <dbReference type="SAM" id="MobiDB-lite"/>
    </source>
</evidence>
<evidence type="ECO:0000313" key="3">
    <source>
        <dbReference type="Proteomes" id="UP000286947"/>
    </source>
</evidence>
<name>A0A433SAQ1_9BURK</name>
<evidence type="ECO:0000313" key="2">
    <source>
        <dbReference type="EMBL" id="RUS65826.1"/>
    </source>
</evidence>
<feature type="region of interest" description="Disordered" evidence="1">
    <location>
        <begin position="1"/>
        <end position="21"/>
    </location>
</feature>
<organism evidence="2 3">
    <name type="scientific">Saezia sanguinis</name>
    <dbReference type="NCBI Taxonomy" id="1965230"/>
    <lineage>
        <taxon>Bacteria</taxon>
        <taxon>Pseudomonadati</taxon>
        <taxon>Pseudomonadota</taxon>
        <taxon>Betaproteobacteria</taxon>
        <taxon>Burkholderiales</taxon>
        <taxon>Saeziaceae</taxon>
        <taxon>Saezia</taxon>
    </lineage>
</organism>
<proteinExistence type="predicted"/>